<feature type="region of interest" description="Disordered" evidence="1">
    <location>
        <begin position="62"/>
        <end position="84"/>
    </location>
</feature>
<dbReference type="InterPro" id="IPR002860">
    <property type="entry name" value="BNR_rpt"/>
</dbReference>
<dbReference type="InterPro" id="IPR015943">
    <property type="entry name" value="WD40/YVTN_repeat-like_dom_sf"/>
</dbReference>
<evidence type="ECO:0000313" key="3">
    <source>
        <dbReference type="Proteomes" id="UP000475214"/>
    </source>
</evidence>
<dbReference type="GO" id="GO:0010411">
    <property type="term" value="P:xyloglucan metabolic process"/>
    <property type="evidence" value="ECO:0007669"/>
    <property type="project" value="TreeGrafter"/>
</dbReference>
<dbReference type="Proteomes" id="UP000475214">
    <property type="component" value="Unassembled WGS sequence"/>
</dbReference>
<dbReference type="PANTHER" id="PTHR43739">
    <property type="entry name" value="XYLOGLUCANASE (EUROFUNG)"/>
    <property type="match status" value="1"/>
</dbReference>
<organism evidence="2 3">
    <name type="scientific">Phytoactinopolyspora halotolerans</name>
    <dbReference type="NCBI Taxonomy" id="1981512"/>
    <lineage>
        <taxon>Bacteria</taxon>
        <taxon>Bacillati</taxon>
        <taxon>Actinomycetota</taxon>
        <taxon>Actinomycetes</taxon>
        <taxon>Jiangellales</taxon>
        <taxon>Jiangellaceae</taxon>
        <taxon>Phytoactinopolyspora</taxon>
    </lineage>
</organism>
<dbReference type="InterPro" id="IPR052025">
    <property type="entry name" value="Xyloglucanase_GH74"/>
</dbReference>
<dbReference type="EMBL" id="JAAGOA010000025">
    <property type="protein sequence ID" value="NEE03760.1"/>
    <property type="molecule type" value="Genomic_DNA"/>
</dbReference>
<accession>A0A6L9SI69</accession>
<reference evidence="2 3" key="1">
    <citation type="submission" date="2020-02" db="EMBL/GenBank/DDBJ databases">
        <authorList>
            <person name="Li X.-J."/>
            <person name="Han X.-M."/>
        </authorList>
    </citation>
    <scope>NUCLEOTIDE SEQUENCE [LARGE SCALE GENOMIC DNA]</scope>
    <source>
        <strain evidence="2 3">CCTCC AB 2017055</strain>
    </source>
</reference>
<proteinExistence type="predicted"/>
<dbReference type="CDD" id="cd15482">
    <property type="entry name" value="Sialidase_non-viral"/>
    <property type="match status" value="1"/>
</dbReference>
<dbReference type="SUPFAM" id="SSF110296">
    <property type="entry name" value="Oligoxyloglucan reducing end-specific cellobiohydrolase"/>
    <property type="match status" value="1"/>
</dbReference>
<sequence>MTTTVGTAPAFTLLVGTVKGAFLFHTDHARTEWEMSGPHLGGWEVYSILGDSRGGRRRLLAGTNHRSGRRHDPSGVGDESVPLPGGATIQVSDDLGATWQPVDEGPAFAPMGSYRWDQGRWTPSDDSARREWRLNRFWQIVPGHVPEPDTVFAGSEEAGLFVSRDGGDTWTEVSGLTAHPTRPEWGPGAGGMGLHTILCHPTDPSRMWVAASAVGVFHTDDGGASWDLRTAGLGRQPVEAKSHRIGVCPHKLVLDPADPDRLYIQDHGGVYRSTDGGESWHRIENGLGTDGDGRFGFPLTVSADGDLYLVPLTDSDHRVVRDGRVVVFRSTDRGDSWHPVSGDFLPTADYTNVLRDGLAVDSLDPYGVYLGTSAGEIFYSLDRGESWAQIPGRFPRITCVKTWVRR</sequence>
<dbReference type="Pfam" id="PF02012">
    <property type="entry name" value="BNR"/>
    <property type="match status" value="1"/>
</dbReference>
<keyword evidence="3" id="KW-1185">Reference proteome</keyword>
<gene>
    <name evidence="2" type="ORF">G1H10_26685</name>
</gene>
<dbReference type="Gene3D" id="2.130.10.10">
    <property type="entry name" value="YVTN repeat-like/Quinoprotein amine dehydrogenase"/>
    <property type="match status" value="1"/>
</dbReference>
<protein>
    <submittedName>
        <fullName evidence="2">Exo-alpha-sialidase</fullName>
    </submittedName>
</protein>
<comment type="caution">
    <text evidence="2">The sequence shown here is derived from an EMBL/GenBank/DDBJ whole genome shotgun (WGS) entry which is preliminary data.</text>
</comment>
<name>A0A6L9SI69_9ACTN</name>
<evidence type="ECO:0000256" key="1">
    <source>
        <dbReference type="SAM" id="MobiDB-lite"/>
    </source>
</evidence>
<dbReference type="PANTHER" id="PTHR43739:SF5">
    <property type="entry name" value="EXO-ALPHA-SIALIDASE"/>
    <property type="match status" value="1"/>
</dbReference>
<dbReference type="AlphaFoldDB" id="A0A6L9SI69"/>
<evidence type="ECO:0000313" key="2">
    <source>
        <dbReference type="EMBL" id="NEE03760.1"/>
    </source>
</evidence>
<dbReference type="RefSeq" id="WP_163743704.1">
    <property type="nucleotide sequence ID" value="NZ_JAAGOA010000025.1"/>
</dbReference>